<dbReference type="Gene3D" id="2.30.30.140">
    <property type="match status" value="1"/>
</dbReference>
<feature type="compositionally biased region" description="Acidic residues" evidence="1">
    <location>
        <begin position="113"/>
        <end position="126"/>
    </location>
</feature>
<dbReference type="AlphaFoldDB" id="A0A9J6DQ77"/>
<sequence length="317" mass="35074">MSFNVGDRVFAKVRGYPPWPARVEDCIGDKSKPKAQKYSVLFYGTYETATLGPKDLFAYKDFKDKYGQQQKRKFFNEGLWEIENNPTVTPPGLGGSGSKAAVKKEVQDAPPPENEEEEEKEESELVIDEKPSKNDSVDDQKTGEQETPKRRGSRSRDSSVKATPSLSRSGRKIKRKKFSSESEEERDGAPPADDAEEGNHKEASEEETPPPPKEDNEEAAATTSPPVSPAKEEPPAPKERLATRNLVGYTEIFTLPKRRRSGATTASIARDLNIPESLLKMILAKKDSILLNAAKFGLNRKAAKDGKYAAMETALVE</sequence>
<dbReference type="CDD" id="cd05834">
    <property type="entry name" value="PWWP_HRP"/>
    <property type="match status" value="1"/>
</dbReference>
<dbReference type="VEuPathDB" id="VectorBase:LOC119172089"/>
<dbReference type="PANTHER" id="PTHR12550">
    <property type="entry name" value="HEPATOMA-DERIVED GROWTH FACTOR-RELATED"/>
    <property type="match status" value="1"/>
</dbReference>
<dbReference type="InterPro" id="IPR000313">
    <property type="entry name" value="PWWP_dom"/>
</dbReference>
<comment type="caution">
    <text evidence="3">The sequence shown here is derived from an EMBL/GenBank/DDBJ whole genome shotgun (WGS) entry which is preliminary data.</text>
</comment>
<proteinExistence type="predicted"/>
<feature type="region of interest" description="Disordered" evidence="1">
    <location>
        <begin position="82"/>
        <end position="240"/>
    </location>
</feature>
<feature type="compositionally biased region" description="Basic and acidic residues" evidence="1">
    <location>
        <begin position="230"/>
        <end position="240"/>
    </location>
</feature>
<evidence type="ECO:0000313" key="4">
    <source>
        <dbReference type="Proteomes" id="UP000821866"/>
    </source>
</evidence>
<reference evidence="3" key="2">
    <citation type="submission" date="2021-09" db="EMBL/GenBank/DDBJ databases">
        <authorList>
            <person name="Jia N."/>
            <person name="Wang J."/>
            <person name="Shi W."/>
            <person name="Du L."/>
            <person name="Sun Y."/>
            <person name="Zhan W."/>
            <person name="Jiang J."/>
            <person name="Wang Q."/>
            <person name="Zhang B."/>
            <person name="Ji P."/>
            <person name="Sakyi L.B."/>
            <person name="Cui X."/>
            <person name="Yuan T."/>
            <person name="Jiang B."/>
            <person name="Yang W."/>
            <person name="Lam T.T.-Y."/>
            <person name="Chang Q."/>
            <person name="Ding S."/>
            <person name="Wang X."/>
            <person name="Zhu J."/>
            <person name="Ruan X."/>
            <person name="Zhao L."/>
            <person name="Wei J."/>
            <person name="Que T."/>
            <person name="Du C."/>
            <person name="Cheng J."/>
            <person name="Dai P."/>
            <person name="Han X."/>
            <person name="Huang E."/>
            <person name="Gao Y."/>
            <person name="Liu J."/>
            <person name="Shao H."/>
            <person name="Ye R."/>
            <person name="Li L."/>
            <person name="Wei W."/>
            <person name="Wang X."/>
            <person name="Wang C."/>
            <person name="Huo Q."/>
            <person name="Li W."/>
            <person name="Guo W."/>
            <person name="Chen H."/>
            <person name="Chen S."/>
            <person name="Zhou L."/>
            <person name="Zhou L."/>
            <person name="Ni X."/>
            <person name="Tian J."/>
            <person name="Zhou Y."/>
            <person name="Sheng Y."/>
            <person name="Liu T."/>
            <person name="Pan Y."/>
            <person name="Xia L."/>
            <person name="Li J."/>
            <person name="Zhao F."/>
            <person name="Cao W."/>
        </authorList>
    </citation>
    <scope>NUCLEOTIDE SEQUENCE</scope>
    <source>
        <strain evidence="3">Rmic-2018</strain>
        <tissue evidence="3">Larvae</tissue>
    </source>
</reference>
<evidence type="ECO:0000313" key="3">
    <source>
        <dbReference type="EMBL" id="KAH8024228.1"/>
    </source>
</evidence>
<name>A0A9J6DQ77_RHIMP</name>
<accession>A0A9J6DQ77</accession>
<dbReference type="SMART" id="SM00293">
    <property type="entry name" value="PWWP"/>
    <property type="match status" value="1"/>
</dbReference>
<organism evidence="3 4">
    <name type="scientific">Rhipicephalus microplus</name>
    <name type="common">Cattle tick</name>
    <name type="synonym">Boophilus microplus</name>
    <dbReference type="NCBI Taxonomy" id="6941"/>
    <lineage>
        <taxon>Eukaryota</taxon>
        <taxon>Metazoa</taxon>
        <taxon>Ecdysozoa</taxon>
        <taxon>Arthropoda</taxon>
        <taxon>Chelicerata</taxon>
        <taxon>Arachnida</taxon>
        <taxon>Acari</taxon>
        <taxon>Parasitiformes</taxon>
        <taxon>Ixodida</taxon>
        <taxon>Ixodoidea</taxon>
        <taxon>Ixodidae</taxon>
        <taxon>Rhipicephalinae</taxon>
        <taxon>Rhipicephalus</taxon>
        <taxon>Boophilus</taxon>
    </lineage>
</organism>
<dbReference type="Proteomes" id="UP000821866">
    <property type="component" value="Chromosome 6"/>
</dbReference>
<dbReference type="PANTHER" id="PTHR12550:SF70">
    <property type="entry name" value="JIL-1 ANCHORING AND STABILIZING PROTEIN, ISOFORM A"/>
    <property type="match status" value="1"/>
</dbReference>
<dbReference type="SUPFAM" id="SSF63748">
    <property type="entry name" value="Tudor/PWWP/MBT"/>
    <property type="match status" value="1"/>
</dbReference>
<dbReference type="EMBL" id="JABSTU010000008">
    <property type="protein sequence ID" value="KAH8024228.1"/>
    <property type="molecule type" value="Genomic_DNA"/>
</dbReference>
<dbReference type="PROSITE" id="PS50812">
    <property type="entry name" value="PWWP"/>
    <property type="match status" value="1"/>
</dbReference>
<evidence type="ECO:0000256" key="1">
    <source>
        <dbReference type="SAM" id="MobiDB-lite"/>
    </source>
</evidence>
<feature type="compositionally biased region" description="Basic and acidic residues" evidence="1">
    <location>
        <begin position="127"/>
        <end position="159"/>
    </location>
</feature>
<feature type="domain" description="PWWP" evidence="2">
    <location>
        <begin position="5"/>
        <end position="62"/>
    </location>
</feature>
<dbReference type="Pfam" id="PF00855">
    <property type="entry name" value="PWWP"/>
    <property type="match status" value="1"/>
</dbReference>
<keyword evidence="4" id="KW-1185">Reference proteome</keyword>
<protein>
    <recommendedName>
        <fullName evidence="2">PWWP domain-containing protein</fullName>
    </recommendedName>
</protein>
<gene>
    <name evidence="3" type="ORF">HPB51_022331</name>
</gene>
<evidence type="ECO:0000259" key="2">
    <source>
        <dbReference type="PROSITE" id="PS50812"/>
    </source>
</evidence>
<reference evidence="3" key="1">
    <citation type="journal article" date="2020" name="Cell">
        <title>Large-Scale Comparative Analyses of Tick Genomes Elucidate Their Genetic Diversity and Vector Capacities.</title>
        <authorList>
            <consortium name="Tick Genome and Microbiome Consortium (TIGMIC)"/>
            <person name="Jia N."/>
            <person name="Wang J."/>
            <person name="Shi W."/>
            <person name="Du L."/>
            <person name="Sun Y."/>
            <person name="Zhan W."/>
            <person name="Jiang J.F."/>
            <person name="Wang Q."/>
            <person name="Zhang B."/>
            <person name="Ji P."/>
            <person name="Bell-Sakyi L."/>
            <person name="Cui X.M."/>
            <person name="Yuan T.T."/>
            <person name="Jiang B.G."/>
            <person name="Yang W.F."/>
            <person name="Lam T.T."/>
            <person name="Chang Q.C."/>
            <person name="Ding S.J."/>
            <person name="Wang X.J."/>
            <person name="Zhu J.G."/>
            <person name="Ruan X.D."/>
            <person name="Zhao L."/>
            <person name="Wei J.T."/>
            <person name="Ye R.Z."/>
            <person name="Que T.C."/>
            <person name="Du C.H."/>
            <person name="Zhou Y.H."/>
            <person name="Cheng J.X."/>
            <person name="Dai P.F."/>
            <person name="Guo W.B."/>
            <person name="Han X.H."/>
            <person name="Huang E.J."/>
            <person name="Li L.F."/>
            <person name="Wei W."/>
            <person name="Gao Y.C."/>
            <person name="Liu J.Z."/>
            <person name="Shao H.Z."/>
            <person name="Wang X."/>
            <person name="Wang C.C."/>
            <person name="Yang T.C."/>
            <person name="Huo Q.B."/>
            <person name="Li W."/>
            <person name="Chen H.Y."/>
            <person name="Chen S.E."/>
            <person name="Zhou L.G."/>
            <person name="Ni X.B."/>
            <person name="Tian J.H."/>
            <person name="Sheng Y."/>
            <person name="Liu T."/>
            <person name="Pan Y.S."/>
            <person name="Xia L.Y."/>
            <person name="Li J."/>
            <person name="Zhao F."/>
            <person name="Cao W.C."/>
        </authorList>
    </citation>
    <scope>NUCLEOTIDE SEQUENCE</scope>
    <source>
        <strain evidence="3">Rmic-2018</strain>
    </source>
</reference>